<reference evidence="3" key="1">
    <citation type="journal article" date="2019" name="Int. J. Syst. Evol. Microbiol.">
        <title>The Global Catalogue of Microorganisms (GCM) 10K type strain sequencing project: providing services to taxonomists for standard genome sequencing and annotation.</title>
        <authorList>
            <consortium name="The Broad Institute Genomics Platform"/>
            <consortium name="The Broad Institute Genome Sequencing Center for Infectious Disease"/>
            <person name="Wu L."/>
            <person name="Ma J."/>
        </authorList>
    </citation>
    <scope>NUCLEOTIDE SEQUENCE [LARGE SCALE GENOMIC DNA]</scope>
    <source>
        <strain evidence="3">KACC 12634</strain>
    </source>
</reference>
<protein>
    <submittedName>
        <fullName evidence="2">KAP family NTPase</fullName>
    </submittedName>
</protein>
<keyword evidence="3" id="KW-1185">Reference proteome</keyword>
<dbReference type="Proteomes" id="UP001596470">
    <property type="component" value="Unassembled WGS sequence"/>
</dbReference>
<proteinExistence type="predicted"/>
<dbReference type="SUPFAM" id="SSF52540">
    <property type="entry name" value="P-loop containing nucleoside triphosphate hydrolases"/>
    <property type="match status" value="1"/>
</dbReference>
<gene>
    <name evidence="2" type="ORF">ACFQS3_09885</name>
</gene>
<feature type="domain" description="KAP NTPase" evidence="1">
    <location>
        <begin position="20"/>
        <end position="303"/>
    </location>
</feature>
<dbReference type="InterPro" id="IPR027417">
    <property type="entry name" value="P-loop_NTPase"/>
</dbReference>
<dbReference type="PANTHER" id="PTHR22674">
    <property type="entry name" value="NTPASE, KAP FAMILY P-LOOP DOMAIN-CONTAINING 1"/>
    <property type="match status" value="1"/>
</dbReference>
<dbReference type="PANTHER" id="PTHR22674:SF6">
    <property type="entry name" value="NTPASE KAP FAMILY P-LOOP DOMAIN-CONTAINING PROTEIN 1"/>
    <property type="match status" value="1"/>
</dbReference>
<comment type="caution">
    <text evidence="2">The sequence shown here is derived from an EMBL/GenBank/DDBJ whole genome shotgun (WGS) entry which is preliminary data.</text>
</comment>
<evidence type="ECO:0000313" key="3">
    <source>
        <dbReference type="Proteomes" id="UP001596470"/>
    </source>
</evidence>
<dbReference type="InterPro" id="IPR052754">
    <property type="entry name" value="NTPase_KAP_P-loop"/>
</dbReference>
<sequence>MSTAWSDSPITSRDKDDFGRASYAAHTAKLIAKSHSWEDSIVFGLTGPWGSGKSSMLNLIEEALEEAEGDWCIARFTPWATGDVAGLLGDFYASLNSALPEDPKSKVRDALGALAKISVPAAKLIPVVGDLTGTTITTILDAVTKQPPWSTTFSNAVSALKEAHRPVLVIADDIDRLQTEELLTLLKVVRLLGRFPGVQYLLAYDDETLFRTLSSANLADENTDASSRFMEKIIQYPLVVPPLLRPQLLNRLNEGIELAFADAERDEVVGDRLGGLIDVCLSQLSTPRAVDRFLAQLHHHLPLVPKGEIDDEDVIILTLLRTAFPTLYTLLPVHKQGLIRGYAGEPKISGSDIKHERFNIEPLLDKVSTPSRGDAQALLEMLFPNLRELWSQHWEGLDGRICNENYFDRYFAMTIPAYDVSDRYVYEALTAATLGEGSLLNSLLTQANPEQVMLVVAKSKELTNTVVVGENQGDKVTALLETVISSLDRVTLARGAFRNARAGVTSYASDLFSAVPHEYSSEPVIKALRCSPTWQDHFRIVTAVVKNRGFPRPHWLEALITDFAETAARRVLDHLRERNNAPAGEEVSPLLTFLEDHKKMHHLSDLVAPEIEVGRFSIEDVAGRCVTAARWIGSDEIHESLEEFKQGWFSAIIPEASPSWYESFNEQPSPSDLGWANRKIYAAARARILAAEQEQ</sequence>
<accession>A0ABW2D8S3</accession>
<dbReference type="EMBL" id="JBHSYS010000002">
    <property type="protein sequence ID" value="MFC6957503.1"/>
    <property type="molecule type" value="Genomic_DNA"/>
</dbReference>
<name>A0ABW2D8S3_9ACTN</name>
<evidence type="ECO:0000313" key="2">
    <source>
        <dbReference type="EMBL" id="MFC6957503.1"/>
    </source>
</evidence>
<dbReference type="Pfam" id="PF07693">
    <property type="entry name" value="KAP_NTPase"/>
    <property type="match status" value="1"/>
</dbReference>
<dbReference type="Gene3D" id="3.40.50.300">
    <property type="entry name" value="P-loop containing nucleotide triphosphate hydrolases"/>
    <property type="match status" value="1"/>
</dbReference>
<dbReference type="RefSeq" id="WP_382349197.1">
    <property type="nucleotide sequence ID" value="NZ_JBHMBP010000002.1"/>
</dbReference>
<dbReference type="InterPro" id="IPR011646">
    <property type="entry name" value="KAP_P-loop"/>
</dbReference>
<evidence type="ECO:0000259" key="1">
    <source>
        <dbReference type="Pfam" id="PF07693"/>
    </source>
</evidence>
<organism evidence="2 3">
    <name type="scientific">Glycomyces mayteni</name>
    <dbReference type="NCBI Taxonomy" id="543887"/>
    <lineage>
        <taxon>Bacteria</taxon>
        <taxon>Bacillati</taxon>
        <taxon>Actinomycetota</taxon>
        <taxon>Actinomycetes</taxon>
        <taxon>Glycomycetales</taxon>
        <taxon>Glycomycetaceae</taxon>
        <taxon>Glycomyces</taxon>
    </lineage>
</organism>